<accession>A0ABS6Y7K7</accession>
<reference evidence="1 2" key="1">
    <citation type="submission" date="2021-07" db="EMBL/GenBank/DDBJ databases">
        <title>Genomic diversity and antimicrobial resistance of Prevotella spp. isolated from chronic lung disease airways.</title>
        <authorList>
            <person name="Webb K.A."/>
            <person name="Olagoke O.S."/>
            <person name="Baird T."/>
            <person name="Neill J."/>
            <person name="Pham A."/>
            <person name="Wells T.J."/>
            <person name="Ramsay K.A."/>
            <person name="Bell S.C."/>
            <person name="Sarovich D.S."/>
            <person name="Price E.P."/>
        </authorList>
    </citation>
    <scope>NUCLEOTIDE SEQUENCE [LARGE SCALE GENOMIC DNA]</scope>
    <source>
        <strain evidence="1 2">SCHI0027.S.6</strain>
    </source>
</reference>
<comment type="caution">
    <text evidence="1">The sequence shown here is derived from an EMBL/GenBank/DDBJ whole genome shotgun (WGS) entry which is preliminary data.</text>
</comment>
<sequence>MKNLEKYRISLMRNIREVKVSHNQTSSQKIIRDELLEEGIDWNIVNLPIRVIEFQSLNRKYRGIGIENSKKGYEFYNRSLMQYPVSVGEKGLTIVSGGKSNDIAIIFHDSLDYMAWCSYMAAQKKNTDNADCYIMGDFSTFTELGKIAKKYKKILCYFHNDQCGEVMFNTLREMIKDSSVVDMSSLYDGFECIRFYWKDLLTRQ</sequence>
<keyword evidence="2" id="KW-1185">Reference proteome</keyword>
<protein>
    <recommendedName>
        <fullName evidence="3">Toprim domain-containing protein</fullName>
    </recommendedName>
</protein>
<evidence type="ECO:0000313" key="1">
    <source>
        <dbReference type="EMBL" id="MBW4755485.1"/>
    </source>
</evidence>
<evidence type="ECO:0008006" key="3">
    <source>
        <dbReference type="Google" id="ProtNLM"/>
    </source>
</evidence>
<organism evidence="1 2">
    <name type="scientific">Prevotella melaninogenica</name>
    <dbReference type="NCBI Taxonomy" id="28132"/>
    <lineage>
        <taxon>Bacteria</taxon>
        <taxon>Pseudomonadati</taxon>
        <taxon>Bacteroidota</taxon>
        <taxon>Bacteroidia</taxon>
        <taxon>Bacteroidales</taxon>
        <taxon>Prevotellaceae</taxon>
        <taxon>Prevotella</taxon>
    </lineage>
</organism>
<evidence type="ECO:0000313" key="2">
    <source>
        <dbReference type="Proteomes" id="UP000812077"/>
    </source>
</evidence>
<proteinExistence type="predicted"/>
<dbReference type="Proteomes" id="UP000812077">
    <property type="component" value="Unassembled WGS sequence"/>
</dbReference>
<dbReference type="RefSeq" id="WP_219433940.1">
    <property type="nucleotide sequence ID" value="NZ_JAHXCP010000023.1"/>
</dbReference>
<gene>
    <name evidence="1" type="ORF">KZO77_10685</name>
</gene>
<dbReference type="EMBL" id="JAHXCP010000023">
    <property type="protein sequence ID" value="MBW4755485.1"/>
    <property type="molecule type" value="Genomic_DNA"/>
</dbReference>
<name>A0ABS6Y7K7_9BACT</name>